<reference evidence="1" key="1">
    <citation type="submission" date="2020-06" db="EMBL/GenBank/DDBJ databases">
        <authorList>
            <person name="Li T."/>
            <person name="Hu X."/>
            <person name="Zhang T."/>
            <person name="Song X."/>
            <person name="Zhang H."/>
            <person name="Dai N."/>
            <person name="Sheng W."/>
            <person name="Hou X."/>
            <person name="Wei L."/>
        </authorList>
    </citation>
    <scope>NUCLEOTIDE SEQUENCE</scope>
    <source>
        <strain evidence="1">G02</strain>
        <tissue evidence="1">Leaf</tissue>
    </source>
</reference>
<name>A0AAW2N0M1_SESRA</name>
<proteinExistence type="predicted"/>
<evidence type="ECO:0000313" key="1">
    <source>
        <dbReference type="EMBL" id="KAL0336609.1"/>
    </source>
</evidence>
<sequence>MACKGISPEIKTCRYHEILCKGVQFFDVGRLGYVRGGQTVQFPVGTADLGSGGVETSGCQGSAVCDCCCGSDGKFKKKKHQEVTGSGNKETVQPKVDKTKKGCYLCNGDHRMRDCPKQGKLNALVAEADDDEGGSTRVNPLQLVTAL</sequence>
<dbReference type="AlphaFoldDB" id="A0AAW2N0M1"/>
<protein>
    <submittedName>
        <fullName evidence="1">Uncharacterized protein</fullName>
    </submittedName>
</protein>
<accession>A0AAW2N0M1</accession>
<organism evidence="1">
    <name type="scientific">Sesamum radiatum</name>
    <name type="common">Black benniseed</name>
    <dbReference type="NCBI Taxonomy" id="300843"/>
    <lineage>
        <taxon>Eukaryota</taxon>
        <taxon>Viridiplantae</taxon>
        <taxon>Streptophyta</taxon>
        <taxon>Embryophyta</taxon>
        <taxon>Tracheophyta</taxon>
        <taxon>Spermatophyta</taxon>
        <taxon>Magnoliopsida</taxon>
        <taxon>eudicotyledons</taxon>
        <taxon>Gunneridae</taxon>
        <taxon>Pentapetalae</taxon>
        <taxon>asterids</taxon>
        <taxon>lamiids</taxon>
        <taxon>Lamiales</taxon>
        <taxon>Pedaliaceae</taxon>
        <taxon>Sesamum</taxon>
    </lineage>
</organism>
<dbReference type="EMBL" id="JACGWJ010000021">
    <property type="protein sequence ID" value="KAL0336609.1"/>
    <property type="molecule type" value="Genomic_DNA"/>
</dbReference>
<comment type="caution">
    <text evidence="1">The sequence shown here is derived from an EMBL/GenBank/DDBJ whole genome shotgun (WGS) entry which is preliminary data.</text>
</comment>
<reference evidence="1" key="2">
    <citation type="journal article" date="2024" name="Plant">
        <title>Genomic evolution and insights into agronomic trait innovations of Sesamum species.</title>
        <authorList>
            <person name="Miao H."/>
            <person name="Wang L."/>
            <person name="Qu L."/>
            <person name="Liu H."/>
            <person name="Sun Y."/>
            <person name="Le M."/>
            <person name="Wang Q."/>
            <person name="Wei S."/>
            <person name="Zheng Y."/>
            <person name="Lin W."/>
            <person name="Duan Y."/>
            <person name="Cao H."/>
            <person name="Xiong S."/>
            <person name="Wang X."/>
            <person name="Wei L."/>
            <person name="Li C."/>
            <person name="Ma Q."/>
            <person name="Ju M."/>
            <person name="Zhao R."/>
            <person name="Li G."/>
            <person name="Mu C."/>
            <person name="Tian Q."/>
            <person name="Mei H."/>
            <person name="Zhang T."/>
            <person name="Gao T."/>
            <person name="Zhang H."/>
        </authorList>
    </citation>
    <scope>NUCLEOTIDE SEQUENCE</scope>
    <source>
        <strain evidence="1">G02</strain>
    </source>
</reference>
<gene>
    <name evidence="1" type="ORF">Sradi_4872800</name>
</gene>